<feature type="chain" id="PRO_5047308697" evidence="1">
    <location>
        <begin position="22"/>
        <end position="278"/>
    </location>
</feature>
<evidence type="ECO:0000313" key="3">
    <source>
        <dbReference type="Proteomes" id="UP000078407"/>
    </source>
</evidence>
<dbReference type="RefSeq" id="WP_064543723.1">
    <property type="nucleotide sequence ID" value="NZ_LXEQ01000028.1"/>
</dbReference>
<keyword evidence="3" id="KW-1185">Reference proteome</keyword>
<gene>
    <name evidence="2" type="ORF">M976_01710</name>
</gene>
<evidence type="ECO:0000256" key="1">
    <source>
        <dbReference type="SAM" id="SignalP"/>
    </source>
</evidence>
<sequence>MKINYTSACLLCLFASFSSLAEQAIPETSQATTIKRYSVKEARQAVAVDGQAFYAINNQTIVKMDKNTGRELARWQGEKEGPLSHLDSGVVFDGKLYAAHTNYPQWPMTSSVEIWDTATLAHVSSYSFGIDRGSLTWIDRDANGVWWGAFANYNRVFGKSSSVYGNKYNTQLVRFDDKWQVQESWVFPDALIDLFDDMSNSGGSWGKDGKLYITGHDNPAIYVLEIPKMGSVLNWVNTIKADISGQGIAYDRSVENKIIYGIVRRDNSESEITVNQLE</sequence>
<feature type="signal peptide" evidence="1">
    <location>
        <begin position="1"/>
        <end position="21"/>
    </location>
</feature>
<organism evidence="2 3">
    <name type="scientific">Buttiauxella ferragutiae ATCC 51602</name>
    <dbReference type="NCBI Taxonomy" id="1354252"/>
    <lineage>
        <taxon>Bacteria</taxon>
        <taxon>Pseudomonadati</taxon>
        <taxon>Pseudomonadota</taxon>
        <taxon>Gammaproteobacteria</taxon>
        <taxon>Enterobacterales</taxon>
        <taxon>Enterobacteriaceae</taxon>
        <taxon>Buttiauxella</taxon>
    </lineage>
</organism>
<dbReference type="SUPFAM" id="SSF50998">
    <property type="entry name" value="Quinoprotein alcohol dehydrogenase-like"/>
    <property type="match status" value="1"/>
</dbReference>
<dbReference type="Proteomes" id="UP000078407">
    <property type="component" value="Unassembled WGS sequence"/>
</dbReference>
<accession>A0ABX2W9T4</accession>
<proteinExistence type="predicted"/>
<comment type="caution">
    <text evidence="2">The sequence shown here is derived from an EMBL/GenBank/DDBJ whole genome shotgun (WGS) entry which is preliminary data.</text>
</comment>
<name>A0ABX2W9T4_9ENTR</name>
<evidence type="ECO:0000313" key="2">
    <source>
        <dbReference type="EMBL" id="OAT28769.1"/>
    </source>
</evidence>
<dbReference type="EMBL" id="LXEQ01000028">
    <property type="protein sequence ID" value="OAT28769.1"/>
    <property type="molecule type" value="Genomic_DNA"/>
</dbReference>
<dbReference type="InterPro" id="IPR011047">
    <property type="entry name" value="Quinoprotein_ADH-like_sf"/>
</dbReference>
<reference evidence="2 3" key="1">
    <citation type="submission" date="2016-04" db="EMBL/GenBank/DDBJ databases">
        <title>ATOL: Assembling a taxonomically balanced genome-scale reconstruction of the evolutionary history of the Enterobacteriaceae.</title>
        <authorList>
            <person name="Plunkett G.III."/>
            <person name="Neeno-Eckwall E.C."/>
            <person name="Glasner J.D."/>
            <person name="Perna N.T."/>
        </authorList>
    </citation>
    <scope>NUCLEOTIDE SEQUENCE [LARGE SCALE GENOMIC DNA]</scope>
    <source>
        <strain evidence="2 3">ATCC 51602</strain>
    </source>
</reference>
<keyword evidence="1" id="KW-0732">Signal</keyword>
<protein>
    <submittedName>
        <fullName evidence="2">Carbohydrate metabolism protein</fullName>
    </submittedName>
</protein>